<evidence type="ECO:0000256" key="8">
    <source>
        <dbReference type="ARBA" id="ARBA00049348"/>
    </source>
</evidence>
<keyword evidence="7 9" id="KW-0234">DNA repair</keyword>
<evidence type="ECO:0000256" key="3">
    <source>
        <dbReference type="ARBA" id="ARBA00022490"/>
    </source>
</evidence>
<gene>
    <name evidence="12" type="ORF">NPRO_18350</name>
</gene>
<comment type="function">
    <text evidence="9">Involved in the cellular defense against the biological effects of O6-methylguanine (O6-MeG) and O4-methylthymine (O4-MeT) in DNA. Repairs the methylated nucleobase in DNA by stoichiometrically transferring the methyl group to a cysteine residue in the enzyme. This is a suicide reaction: the enzyme is irreversibly inactivated.</text>
</comment>
<dbReference type="AlphaFoldDB" id="A0A809R9R9"/>
<dbReference type="Gene3D" id="3.30.160.70">
    <property type="entry name" value="Methylated DNA-protein cysteine methyltransferase domain"/>
    <property type="match status" value="1"/>
</dbReference>
<dbReference type="GO" id="GO:0032259">
    <property type="term" value="P:methylation"/>
    <property type="evidence" value="ECO:0007669"/>
    <property type="project" value="UniProtKB-KW"/>
</dbReference>
<keyword evidence="4 9" id="KW-0489">Methyltransferase</keyword>
<comment type="catalytic activity">
    <reaction evidence="1 9">
        <text>a 4-O-methyl-thymidine in DNA + L-cysteinyl-[protein] = a thymidine in DNA + S-methyl-L-cysteinyl-[protein]</text>
        <dbReference type="Rhea" id="RHEA:53428"/>
        <dbReference type="Rhea" id="RHEA-COMP:10131"/>
        <dbReference type="Rhea" id="RHEA-COMP:10132"/>
        <dbReference type="Rhea" id="RHEA-COMP:13555"/>
        <dbReference type="Rhea" id="RHEA-COMP:13556"/>
        <dbReference type="ChEBI" id="CHEBI:29950"/>
        <dbReference type="ChEBI" id="CHEBI:82612"/>
        <dbReference type="ChEBI" id="CHEBI:137386"/>
        <dbReference type="ChEBI" id="CHEBI:137387"/>
        <dbReference type="EC" id="2.1.1.63"/>
    </reaction>
</comment>
<dbReference type="InterPro" id="IPR036631">
    <property type="entry name" value="MGMT_N_sf"/>
</dbReference>
<evidence type="ECO:0000313" key="13">
    <source>
        <dbReference type="Proteomes" id="UP000662873"/>
    </source>
</evidence>
<sequence>MIPLAVLVVDSPLGPISIGANEDAVWSVEFSDANRFESHLSRLDAERDRSPNPGSLTLASRMAGELERYFHRELQRFETPIRLAGTPFERAVWEELLRIPFGETLSYAALAHRVGDPKATRAVGRANGANPLAIVVPCHRVVETGGGLGGYGGGLDRKRFLLDLESGQEALNYDLQNLENDSSDRGGEPRPQSGLGL</sequence>
<dbReference type="InterPro" id="IPR036388">
    <property type="entry name" value="WH-like_DNA-bd_sf"/>
</dbReference>
<accession>A0A809R9R9</accession>
<dbReference type="KEGG" id="npy:NPRO_18350"/>
<protein>
    <recommendedName>
        <fullName evidence="9">Methylated-DNA--protein-cysteine methyltransferase</fullName>
        <ecNumber evidence="9">2.1.1.63</ecNumber>
    </recommendedName>
    <alternativeName>
        <fullName evidence="9">6-O-methylguanine-DNA methyltransferase</fullName>
        <shortName evidence="9">MGMT</shortName>
    </alternativeName>
    <alternativeName>
        <fullName evidence="9">O-6-methylguanine-DNA-alkyltransferase</fullName>
    </alternativeName>
</protein>
<dbReference type="Gene3D" id="1.10.10.10">
    <property type="entry name" value="Winged helix-like DNA-binding domain superfamily/Winged helix DNA-binding domain"/>
    <property type="match status" value="1"/>
</dbReference>
<dbReference type="FunFam" id="1.10.10.10:FF:000214">
    <property type="entry name" value="Methylated-DNA--protein-cysteine methyltransferase"/>
    <property type="match status" value="1"/>
</dbReference>
<evidence type="ECO:0000256" key="5">
    <source>
        <dbReference type="ARBA" id="ARBA00022679"/>
    </source>
</evidence>
<reference evidence="12" key="1">
    <citation type="journal article" name="DNA Res.">
        <title>The physiological potential of anammox bacteria as revealed by their core genome structure.</title>
        <authorList>
            <person name="Okubo T."/>
            <person name="Toyoda A."/>
            <person name="Fukuhara K."/>
            <person name="Uchiyama I."/>
            <person name="Harigaya Y."/>
            <person name="Kuroiwa M."/>
            <person name="Suzuki T."/>
            <person name="Murakami Y."/>
            <person name="Suwa Y."/>
            <person name="Takami H."/>
        </authorList>
    </citation>
    <scope>NUCLEOTIDE SEQUENCE</scope>
    <source>
        <strain evidence="12">317325-2</strain>
    </source>
</reference>
<keyword evidence="5 9" id="KW-0808">Transferase</keyword>
<dbReference type="GO" id="GO:0005737">
    <property type="term" value="C:cytoplasm"/>
    <property type="evidence" value="ECO:0007669"/>
    <property type="project" value="UniProtKB-SubCell"/>
</dbReference>
<dbReference type="GO" id="GO:0003908">
    <property type="term" value="F:methylated-DNA-[protein]-cysteine S-methyltransferase activity"/>
    <property type="evidence" value="ECO:0007669"/>
    <property type="project" value="UniProtKB-UniRule"/>
</dbReference>
<evidence type="ECO:0000256" key="10">
    <source>
        <dbReference type="SAM" id="MobiDB-lite"/>
    </source>
</evidence>
<dbReference type="InterPro" id="IPR001497">
    <property type="entry name" value="MethylDNA_cys_MeTrfase_AS"/>
</dbReference>
<dbReference type="Pfam" id="PF01035">
    <property type="entry name" value="DNA_binding_1"/>
    <property type="match status" value="1"/>
</dbReference>
<dbReference type="InterPro" id="IPR036217">
    <property type="entry name" value="MethylDNA_cys_MeTrfase_DNAb"/>
</dbReference>
<dbReference type="PANTHER" id="PTHR10815">
    <property type="entry name" value="METHYLATED-DNA--PROTEIN-CYSTEINE METHYLTRANSFERASE"/>
    <property type="match status" value="1"/>
</dbReference>
<evidence type="ECO:0000256" key="4">
    <source>
        <dbReference type="ARBA" id="ARBA00022603"/>
    </source>
</evidence>
<dbReference type="SUPFAM" id="SSF46767">
    <property type="entry name" value="Methylated DNA-protein cysteine methyltransferase, C-terminal domain"/>
    <property type="match status" value="1"/>
</dbReference>
<comment type="similarity">
    <text evidence="2 9">Belongs to the MGMT family.</text>
</comment>
<comment type="subcellular location">
    <subcellularLocation>
        <location evidence="9">Cytoplasm</location>
    </subcellularLocation>
</comment>
<dbReference type="SUPFAM" id="SSF53155">
    <property type="entry name" value="Methylated DNA-protein cysteine methyltransferase domain"/>
    <property type="match status" value="1"/>
</dbReference>
<dbReference type="NCBIfam" id="TIGR00589">
    <property type="entry name" value="ogt"/>
    <property type="match status" value="1"/>
</dbReference>
<dbReference type="Proteomes" id="UP000662873">
    <property type="component" value="Chromosome"/>
</dbReference>
<keyword evidence="3 9" id="KW-0963">Cytoplasm</keyword>
<evidence type="ECO:0000256" key="6">
    <source>
        <dbReference type="ARBA" id="ARBA00022763"/>
    </source>
</evidence>
<dbReference type="HAMAP" id="MF_00772">
    <property type="entry name" value="OGT"/>
    <property type="match status" value="1"/>
</dbReference>
<evidence type="ECO:0000259" key="11">
    <source>
        <dbReference type="Pfam" id="PF01035"/>
    </source>
</evidence>
<evidence type="ECO:0000256" key="2">
    <source>
        <dbReference type="ARBA" id="ARBA00008711"/>
    </source>
</evidence>
<name>A0A809R9R9_9BACT</name>
<comment type="miscellaneous">
    <text evidence="9">This enzyme catalyzes only one turnover and therefore is not strictly catalytic. According to one definition, an enzyme is a biocatalyst that acts repeatedly and over many reaction cycles.</text>
</comment>
<feature type="domain" description="Methylated-DNA-[protein]-cysteine S-methyltransferase DNA binding" evidence="11">
    <location>
        <begin position="87"/>
        <end position="166"/>
    </location>
</feature>
<organism evidence="12 13">
    <name type="scientific">Candidatus Nitrosymbiomonas proteolyticus</name>
    <dbReference type="NCBI Taxonomy" id="2608984"/>
    <lineage>
        <taxon>Bacteria</taxon>
        <taxon>Bacillati</taxon>
        <taxon>Armatimonadota</taxon>
        <taxon>Armatimonadota incertae sedis</taxon>
        <taxon>Candidatus Nitrosymbiomonas</taxon>
    </lineage>
</organism>
<dbReference type="InterPro" id="IPR014048">
    <property type="entry name" value="MethylDNA_cys_MeTrfase_DNA-bd"/>
</dbReference>
<evidence type="ECO:0000313" key="12">
    <source>
        <dbReference type="EMBL" id="BBO24240.1"/>
    </source>
</evidence>
<evidence type="ECO:0000256" key="1">
    <source>
        <dbReference type="ARBA" id="ARBA00001286"/>
    </source>
</evidence>
<dbReference type="PANTHER" id="PTHR10815:SF13">
    <property type="entry name" value="METHYLATED-DNA--PROTEIN-CYSTEINE METHYLTRANSFERASE"/>
    <property type="match status" value="1"/>
</dbReference>
<evidence type="ECO:0000256" key="9">
    <source>
        <dbReference type="HAMAP-Rule" id="MF_00772"/>
    </source>
</evidence>
<keyword evidence="6 9" id="KW-0227">DNA damage</keyword>
<proteinExistence type="inferred from homology"/>
<comment type="catalytic activity">
    <reaction evidence="8 9">
        <text>a 6-O-methyl-2'-deoxyguanosine in DNA + L-cysteinyl-[protein] = S-methyl-L-cysteinyl-[protein] + a 2'-deoxyguanosine in DNA</text>
        <dbReference type="Rhea" id="RHEA:24000"/>
        <dbReference type="Rhea" id="RHEA-COMP:10131"/>
        <dbReference type="Rhea" id="RHEA-COMP:10132"/>
        <dbReference type="Rhea" id="RHEA-COMP:11367"/>
        <dbReference type="Rhea" id="RHEA-COMP:11368"/>
        <dbReference type="ChEBI" id="CHEBI:29950"/>
        <dbReference type="ChEBI" id="CHEBI:82612"/>
        <dbReference type="ChEBI" id="CHEBI:85445"/>
        <dbReference type="ChEBI" id="CHEBI:85448"/>
        <dbReference type="EC" id="2.1.1.63"/>
    </reaction>
</comment>
<dbReference type="InterPro" id="IPR023546">
    <property type="entry name" value="MGMT"/>
</dbReference>
<dbReference type="EC" id="2.1.1.63" evidence="9"/>
<dbReference type="PROSITE" id="PS00374">
    <property type="entry name" value="MGMT"/>
    <property type="match status" value="1"/>
</dbReference>
<feature type="region of interest" description="Disordered" evidence="10">
    <location>
        <begin position="177"/>
        <end position="197"/>
    </location>
</feature>
<dbReference type="CDD" id="cd06445">
    <property type="entry name" value="ATase"/>
    <property type="match status" value="1"/>
</dbReference>
<evidence type="ECO:0000256" key="7">
    <source>
        <dbReference type="ARBA" id="ARBA00023204"/>
    </source>
</evidence>
<dbReference type="GO" id="GO:0006307">
    <property type="term" value="P:DNA alkylation repair"/>
    <property type="evidence" value="ECO:0007669"/>
    <property type="project" value="UniProtKB-UniRule"/>
</dbReference>
<feature type="active site" description="Nucleophile; methyl group acceptor" evidence="9">
    <location>
        <position position="138"/>
    </location>
</feature>
<dbReference type="EMBL" id="AP021858">
    <property type="protein sequence ID" value="BBO24240.1"/>
    <property type="molecule type" value="Genomic_DNA"/>
</dbReference>